<dbReference type="GO" id="GO:0004527">
    <property type="term" value="F:exonuclease activity"/>
    <property type="evidence" value="ECO:0007669"/>
    <property type="project" value="InterPro"/>
</dbReference>
<dbReference type="Proteomes" id="UP001190700">
    <property type="component" value="Unassembled WGS sequence"/>
</dbReference>
<dbReference type="GO" id="GO:0003676">
    <property type="term" value="F:nucleic acid binding"/>
    <property type="evidence" value="ECO:0007669"/>
    <property type="project" value="InterPro"/>
</dbReference>
<evidence type="ECO:0000256" key="3">
    <source>
        <dbReference type="SAM" id="MobiDB-lite"/>
    </source>
</evidence>
<keyword evidence="2" id="KW-0378">Hydrolase</keyword>
<comment type="caution">
    <text evidence="5">The sequence shown here is derived from an EMBL/GenBank/DDBJ whole genome shotgun (WGS) entry which is preliminary data.</text>
</comment>
<dbReference type="Pfam" id="PF00929">
    <property type="entry name" value="RNase_T"/>
    <property type="match status" value="1"/>
</dbReference>
<reference evidence="5 6" key="1">
    <citation type="journal article" date="2015" name="Genome Biol. Evol.">
        <title>Comparative Genomics of a Bacterivorous Green Alga Reveals Evolutionary Causalities and Consequences of Phago-Mixotrophic Mode of Nutrition.</title>
        <authorList>
            <person name="Burns J.A."/>
            <person name="Paasch A."/>
            <person name="Narechania A."/>
            <person name="Kim E."/>
        </authorList>
    </citation>
    <scope>NUCLEOTIDE SEQUENCE [LARGE SCALE GENOMIC DNA]</scope>
    <source>
        <strain evidence="5 6">PLY_AMNH</strain>
    </source>
</reference>
<dbReference type="AlphaFoldDB" id="A0AAE0KZX8"/>
<organism evidence="5 6">
    <name type="scientific">Cymbomonas tetramitiformis</name>
    <dbReference type="NCBI Taxonomy" id="36881"/>
    <lineage>
        <taxon>Eukaryota</taxon>
        <taxon>Viridiplantae</taxon>
        <taxon>Chlorophyta</taxon>
        <taxon>Pyramimonadophyceae</taxon>
        <taxon>Pyramimonadales</taxon>
        <taxon>Pyramimonadaceae</taxon>
        <taxon>Cymbomonas</taxon>
    </lineage>
</organism>
<accession>A0AAE0KZX8</accession>
<name>A0AAE0KZX8_9CHLO</name>
<dbReference type="InterPro" id="IPR047021">
    <property type="entry name" value="REXO1/3/4-like"/>
</dbReference>
<dbReference type="SMART" id="SM00479">
    <property type="entry name" value="EXOIII"/>
    <property type="match status" value="1"/>
</dbReference>
<dbReference type="InterPro" id="IPR036397">
    <property type="entry name" value="RNaseH_sf"/>
</dbReference>
<dbReference type="PANTHER" id="PTHR12801:SF159">
    <property type="entry name" value="C3H1-TYPE DOMAIN-CONTAINING PROTEIN"/>
    <property type="match status" value="1"/>
</dbReference>
<keyword evidence="1" id="KW-0540">Nuclease</keyword>
<proteinExistence type="predicted"/>
<feature type="compositionally biased region" description="Pro residues" evidence="3">
    <location>
        <begin position="17"/>
        <end position="28"/>
    </location>
</feature>
<protein>
    <recommendedName>
        <fullName evidence="4">Exonuclease domain-containing protein</fullName>
    </recommendedName>
</protein>
<evidence type="ECO:0000256" key="2">
    <source>
        <dbReference type="ARBA" id="ARBA00022801"/>
    </source>
</evidence>
<evidence type="ECO:0000256" key="1">
    <source>
        <dbReference type="ARBA" id="ARBA00022722"/>
    </source>
</evidence>
<dbReference type="InterPro" id="IPR013520">
    <property type="entry name" value="Ribonucl_H"/>
</dbReference>
<gene>
    <name evidence="5" type="ORF">CYMTET_24745</name>
</gene>
<feature type="region of interest" description="Disordered" evidence="3">
    <location>
        <begin position="1"/>
        <end position="28"/>
    </location>
</feature>
<dbReference type="SUPFAM" id="SSF53098">
    <property type="entry name" value="Ribonuclease H-like"/>
    <property type="match status" value="1"/>
</dbReference>
<evidence type="ECO:0000259" key="4">
    <source>
        <dbReference type="SMART" id="SM00479"/>
    </source>
</evidence>
<keyword evidence="6" id="KW-1185">Reference proteome</keyword>
<sequence length="245" mass="26420">MPSSPSAPSPRSGAPSPGAPSPPVRVAPPQGPIFSIDVECIATDATHNGRAVAQIALVDAASNCLLNLYIKPTQPIFSYLHDLTGLTQEVIEEHGTSLEEAMRTLRAALPTNACLVGQNIRMDVEWLGLIEGQDFGSCIDLAGLFRVWNSRYSSYTYFGLDHLSTCWLGDANDGKAHNAVTDAQKSVRLFHARSALDDDPAQLQQQLTLLLNTPRTPSFAVRNPTYDNVCMGNRKTCTCGAAFFG</sequence>
<dbReference type="PANTHER" id="PTHR12801">
    <property type="entry name" value="RNA EXONUCLEASE REXO1 / RECO3 FAMILY MEMBER-RELATED"/>
    <property type="match status" value="1"/>
</dbReference>
<evidence type="ECO:0000313" key="6">
    <source>
        <dbReference type="Proteomes" id="UP001190700"/>
    </source>
</evidence>
<dbReference type="InterPro" id="IPR012337">
    <property type="entry name" value="RNaseH-like_sf"/>
</dbReference>
<dbReference type="Gene3D" id="3.30.420.10">
    <property type="entry name" value="Ribonuclease H-like superfamily/Ribonuclease H"/>
    <property type="match status" value="1"/>
</dbReference>
<feature type="domain" description="Exonuclease" evidence="4">
    <location>
        <begin position="32"/>
        <end position="199"/>
    </location>
</feature>
<dbReference type="EMBL" id="LGRX02012915">
    <property type="protein sequence ID" value="KAK3266645.1"/>
    <property type="molecule type" value="Genomic_DNA"/>
</dbReference>
<evidence type="ECO:0000313" key="5">
    <source>
        <dbReference type="EMBL" id="KAK3266645.1"/>
    </source>
</evidence>
<dbReference type="GO" id="GO:0005634">
    <property type="term" value="C:nucleus"/>
    <property type="evidence" value="ECO:0007669"/>
    <property type="project" value="TreeGrafter"/>
</dbReference>